<sequence>MVNLMIFNTSVHKQIEPTAALASALMKDKLTSRKEENKQKQKSGITLMWSHYVRIFETTRFVVGVGDFEGVQGSILGFGRLKSLYRQLIWKRRFEICEMKSGLGFADLGIGFTTGKEEKL</sequence>
<comment type="caution">
    <text evidence="1">The sequence shown here is derived from an EMBL/GenBank/DDBJ whole genome shotgun (WGS) entry which is preliminary data.</text>
</comment>
<dbReference type="Gramene" id="OE9A058375T1">
    <property type="protein sequence ID" value="OE9A058375C1"/>
    <property type="gene ID" value="OE9A058375"/>
</dbReference>
<reference evidence="1 2" key="1">
    <citation type="submission" date="2019-12" db="EMBL/GenBank/DDBJ databases">
        <authorList>
            <person name="Alioto T."/>
            <person name="Alioto T."/>
            <person name="Gomez Garrido J."/>
        </authorList>
    </citation>
    <scope>NUCLEOTIDE SEQUENCE [LARGE SCALE GENOMIC DNA]</scope>
</reference>
<dbReference type="AlphaFoldDB" id="A0A8S0R7F0"/>
<organism evidence="1 2">
    <name type="scientific">Olea europaea subsp. europaea</name>
    <dbReference type="NCBI Taxonomy" id="158383"/>
    <lineage>
        <taxon>Eukaryota</taxon>
        <taxon>Viridiplantae</taxon>
        <taxon>Streptophyta</taxon>
        <taxon>Embryophyta</taxon>
        <taxon>Tracheophyta</taxon>
        <taxon>Spermatophyta</taxon>
        <taxon>Magnoliopsida</taxon>
        <taxon>eudicotyledons</taxon>
        <taxon>Gunneridae</taxon>
        <taxon>Pentapetalae</taxon>
        <taxon>asterids</taxon>
        <taxon>lamiids</taxon>
        <taxon>Lamiales</taxon>
        <taxon>Oleaceae</taxon>
        <taxon>Oleeae</taxon>
        <taxon>Olea</taxon>
    </lineage>
</organism>
<dbReference type="EMBL" id="CACTIH010002179">
    <property type="protein sequence ID" value="CAA2974519.1"/>
    <property type="molecule type" value="Genomic_DNA"/>
</dbReference>
<proteinExistence type="predicted"/>
<protein>
    <submittedName>
        <fullName evidence="1">Uncharacterized protein</fullName>
    </submittedName>
</protein>
<name>A0A8S0R7F0_OLEEU</name>
<accession>A0A8S0R7F0</accession>
<dbReference type="Proteomes" id="UP000594638">
    <property type="component" value="Unassembled WGS sequence"/>
</dbReference>
<keyword evidence="2" id="KW-1185">Reference proteome</keyword>
<evidence type="ECO:0000313" key="2">
    <source>
        <dbReference type="Proteomes" id="UP000594638"/>
    </source>
</evidence>
<evidence type="ECO:0000313" key="1">
    <source>
        <dbReference type="EMBL" id="CAA2974519.1"/>
    </source>
</evidence>
<feature type="non-terminal residue" evidence="1">
    <location>
        <position position="120"/>
    </location>
</feature>
<gene>
    <name evidence="1" type="ORF">OLEA9_A058375</name>
</gene>